<evidence type="ECO:0000313" key="3">
    <source>
        <dbReference type="Proteomes" id="UP000092460"/>
    </source>
</evidence>
<evidence type="ECO:0000256" key="1">
    <source>
        <dbReference type="SAM" id="MobiDB-lite"/>
    </source>
</evidence>
<reference evidence="2" key="2">
    <citation type="submission" date="2020-05" db="UniProtKB">
        <authorList>
            <consortium name="EnsemblMetazoa"/>
        </authorList>
    </citation>
    <scope>IDENTIFICATION</scope>
    <source>
        <strain evidence="2">IAEA</strain>
    </source>
</reference>
<dbReference type="EnsemblMetazoa" id="GPPI035066-RA">
    <property type="protein sequence ID" value="GPPI035066-PA"/>
    <property type="gene ID" value="GPPI035066"/>
</dbReference>
<feature type="compositionally biased region" description="Low complexity" evidence="1">
    <location>
        <begin position="244"/>
        <end position="257"/>
    </location>
</feature>
<protein>
    <submittedName>
        <fullName evidence="2">Uncharacterized protein</fullName>
    </submittedName>
</protein>
<feature type="compositionally biased region" description="Low complexity" evidence="1">
    <location>
        <begin position="390"/>
        <end position="399"/>
    </location>
</feature>
<organism evidence="2 3">
    <name type="scientific">Glossina palpalis gambiensis</name>
    <dbReference type="NCBI Taxonomy" id="67801"/>
    <lineage>
        <taxon>Eukaryota</taxon>
        <taxon>Metazoa</taxon>
        <taxon>Ecdysozoa</taxon>
        <taxon>Arthropoda</taxon>
        <taxon>Hexapoda</taxon>
        <taxon>Insecta</taxon>
        <taxon>Pterygota</taxon>
        <taxon>Neoptera</taxon>
        <taxon>Endopterygota</taxon>
        <taxon>Diptera</taxon>
        <taxon>Brachycera</taxon>
        <taxon>Muscomorpha</taxon>
        <taxon>Hippoboscoidea</taxon>
        <taxon>Glossinidae</taxon>
        <taxon>Glossina</taxon>
    </lineage>
</organism>
<dbReference type="AlphaFoldDB" id="A0A1B0BMV5"/>
<name>A0A1B0BMV5_9MUSC</name>
<feature type="region of interest" description="Disordered" evidence="1">
    <location>
        <begin position="244"/>
        <end position="267"/>
    </location>
</feature>
<sequence>MMMTTNKVDFTKDNGPWEKNPAAVIPVSTYGSAGGNNVNANQPHTTTTGGHNSNTASINVLSISAVTGASSLKSAHQQIMQQLQQQQQQHQHQHQYQHNHRQLQHQHSIAAVGAGHSHTHTLGHVRQLTHQHSHPPLIHQTVGGNVLQHSTPQRHQHLPLQSHISLNIPASYNNSNVISTAHRFQSSTIHTTTLANTFPTKSITHHHHRAHLTPQHRSLSQQHAAATIRRRTLSHVARSYSASAATSTSLSTSATSSSGGGGNGLERGRCRSPMMLCHSHSDGEFPMYKVVAADPADSADSAYSALYEDFAVNYNNSNVISTAHRFQSSTIHTTTLANTFPTKSITHHHHRAHLTPQHRSLSQQHAAATIRRRTLSHVARSYSASAATSTSLSTSATSSSGGGGNGLERGRCRSPMMLCHSHSDGEFPMYKVVAADPADSADSAYSALYEDFAVK</sequence>
<dbReference type="VEuPathDB" id="VectorBase:GPPI035066"/>
<accession>A0A1B0BMV5</accession>
<dbReference type="EMBL" id="JXJN01017066">
    <property type="status" value="NOT_ANNOTATED_CDS"/>
    <property type="molecule type" value="Genomic_DNA"/>
</dbReference>
<feature type="region of interest" description="Disordered" evidence="1">
    <location>
        <begin position="390"/>
        <end position="409"/>
    </location>
</feature>
<evidence type="ECO:0000313" key="2">
    <source>
        <dbReference type="EnsemblMetazoa" id="GPPI035066-PA"/>
    </source>
</evidence>
<keyword evidence="3" id="KW-1185">Reference proteome</keyword>
<reference evidence="3" key="1">
    <citation type="submission" date="2015-01" db="EMBL/GenBank/DDBJ databases">
        <authorList>
            <person name="Aksoy S."/>
            <person name="Warren W."/>
            <person name="Wilson R.K."/>
        </authorList>
    </citation>
    <scope>NUCLEOTIDE SEQUENCE [LARGE SCALE GENOMIC DNA]</scope>
    <source>
        <strain evidence="3">IAEA</strain>
    </source>
</reference>
<proteinExistence type="predicted"/>
<dbReference type="Proteomes" id="UP000092460">
    <property type="component" value="Unassembled WGS sequence"/>
</dbReference>